<dbReference type="EMBL" id="BAAAEW010000023">
    <property type="protein sequence ID" value="GAA0756442.1"/>
    <property type="molecule type" value="Genomic_DNA"/>
</dbReference>
<dbReference type="NCBIfam" id="TIGR02532">
    <property type="entry name" value="IV_pilin_GFxxxE"/>
    <property type="match status" value="1"/>
</dbReference>
<evidence type="ECO:0000256" key="3">
    <source>
        <dbReference type="ARBA" id="ARBA00022475"/>
    </source>
</evidence>
<protein>
    <recommendedName>
        <fullName evidence="2">Type II secretion system protein H</fullName>
    </recommendedName>
    <alternativeName>
        <fullName evidence="10">General secretion pathway protein H</fullName>
    </alternativeName>
</protein>
<evidence type="ECO:0000256" key="6">
    <source>
        <dbReference type="ARBA" id="ARBA00022692"/>
    </source>
</evidence>
<evidence type="ECO:0000256" key="10">
    <source>
        <dbReference type="ARBA" id="ARBA00030775"/>
    </source>
</evidence>
<dbReference type="InterPro" id="IPR022346">
    <property type="entry name" value="T2SS_GspH"/>
</dbReference>
<feature type="transmembrane region" description="Helical" evidence="11">
    <location>
        <begin position="37"/>
        <end position="58"/>
    </location>
</feature>
<keyword evidence="14" id="KW-1185">Reference proteome</keyword>
<evidence type="ECO:0000256" key="8">
    <source>
        <dbReference type="ARBA" id="ARBA00023136"/>
    </source>
</evidence>
<dbReference type="Pfam" id="PF12019">
    <property type="entry name" value="GspH"/>
    <property type="match status" value="1"/>
</dbReference>
<evidence type="ECO:0000256" key="4">
    <source>
        <dbReference type="ARBA" id="ARBA00022481"/>
    </source>
</evidence>
<evidence type="ECO:0000313" key="13">
    <source>
        <dbReference type="EMBL" id="GAA0756442.1"/>
    </source>
</evidence>
<proteinExistence type="inferred from homology"/>
<reference evidence="13 14" key="1">
    <citation type="journal article" date="2019" name="Int. J. Syst. Evol. Microbiol.">
        <title>The Global Catalogue of Microorganisms (GCM) 10K type strain sequencing project: providing services to taxonomists for standard genome sequencing and annotation.</title>
        <authorList>
            <consortium name="The Broad Institute Genomics Platform"/>
            <consortium name="The Broad Institute Genome Sequencing Center for Infectious Disease"/>
            <person name="Wu L."/>
            <person name="Ma J."/>
        </authorList>
    </citation>
    <scope>NUCLEOTIDE SEQUENCE [LARGE SCALE GENOMIC DNA]</scope>
    <source>
        <strain evidence="13 14">JCM 15503</strain>
    </source>
</reference>
<feature type="domain" description="General secretion pathway GspH" evidence="12">
    <location>
        <begin position="73"/>
        <end position="199"/>
    </location>
</feature>
<dbReference type="SUPFAM" id="SSF54523">
    <property type="entry name" value="Pili subunits"/>
    <property type="match status" value="1"/>
</dbReference>
<evidence type="ECO:0000259" key="12">
    <source>
        <dbReference type="Pfam" id="PF12019"/>
    </source>
</evidence>
<evidence type="ECO:0000256" key="2">
    <source>
        <dbReference type="ARBA" id="ARBA00021549"/>
    </source>
</evidence>
<organism evidence="13 14">
    <name type="scientific">Ideonella azotifigens</name>
    <dbReference type="NCBI Taxonomy" id="513160"/>
    <lineage>
        <taxon>Bacteria</taxon>
        <taxon>Pseudomonadati</taxon>
        <taxon>Pseudomonadota</taxon>
        <taxon>Betaproteobacteria</taxon>
        <taxon>Burkholderiales</taxon>
        <taxon>Sphaerotilaceae</taxon>
        <taxon>Ideonella</taxon>
    </lineage>
</organism>
<dbReference type="PROSITE" id="PS00409">
    <property type="entry name" value="PROKAR_NTER_METHYL"/>
    <property type="match status" value="1"/>
</dbReference>
<comment type="caution">
    <text evidence="13">The sequence shown here is derived from an EMBL/GenBank/DDBJ whole genome shotgun (WGS) entry which is preliminary data.</text>
</comment>
<dbReference type="Gene3D" id="3.55.40.10">
    <property type="entry name" value="minor pseudopilin epsh domain"/>
    <property type="match status" value="1"/>
</dbReference>
<keyword evidence="4" id="KW-0488">Methylation</keyword>
<keyword evidence="5" id="KW-0997">Cell inner membrane</keyword>
<dbReference type="Proteomes" id="UP001500279">
    <property type="component" value="Unassembled WGS sequence"/>
</dbReference>
<evidence type="ECO:0000256" key="1">
    <source>
        <dbReference type="ARBA" id="ARBA00004377"/>
    </source>
</evidence>
<sequence>MWPLILGLQRASEGPGHHAPMASCIKSVTLVDRLVRGVTLIELLVTLAVAAILAMIAAPGLHSTLAARAVSSTADDLAVALRQARSEALKRGLSVSVCASSDPNATGAVCANNAWVTGWLVFTDQNSNGDLGAGDQLIRAFTAGKSVSSITESGGQSFATFMPNGLLKGGTHLQWDVASKLSSDSPGYAAALRTVCLNLAGRAKIMMGQDQVCP</sequence>
<name>A0ABN1K6N8_9BURK</name>
<keyword evidence="8 11" id="KW-0472">Membrane</keyword>
<evidence type="ECO:0000256" key="7">
    <source>
        <dbReference type="ARBA" id="ARBA00022989"/>
    </source>
</evidence>
<dbReference type="Pfam" id="PF07963">
    <property type="entry name" value="N_methyl"/>
    <property type="match status" value="1"/>
</dbReference>
<evidence type="ECO:0000256" key="9">
    <source>
        <dbReference type="ARBA" id="ARBA00025772"/>
    </source>
</evidence>
<dbReference type="InterPro" id="IPR012902">
    <property type="entry name" value="N_methyl_site"/>
</dbReference>
<keyword evidence="6 11" id="KW-0812">Transmembrane</keyword>
<evidence type="ECO:0000256" key="11">
    <source>
        <dbReference type="SAM" id="Phobius"/>
    </source>
</evidence>
<gene>
    <name evidence="13" type="ORF">GCM10009107_34870</name>
</gene>
<accession>A0ABN1K6N8</accession>
<keyword evidence="7 11" id="KW-1133">Transmembrane helix</keyword>
<comment type="subcellular location">
    <subcellularLocation>
        <location evidence="1">Cell inner membrane</location>
        <topology evidence="1">Single-pass membrane protein</topology>
    </subcellularLocation>
</comment>
<evidence type="ECO:0000313" key="14">
    <source>
        <dbReference type="Proteomes" id="UP001500279"/>
    </source>
</evidence>
<dbReference type="InterPro" id="IPR045584">
    <property type="entry name" value="Pilin-like"/>
</dbReference>
<keyword evidence="3" id="KW-1003">Cell membrane</keyword>
<comment type="similarity">
    <text evidence="9">Belongs to the GSP H family.</text>
</comment>
<evidence type="ECO:0000256" key="5">
    <source>
        <dbReference type="ARBA" id="ARBA00022519"/>
    </source>
</evidence>